<evidence type="ECO:0008006" key="4">
    <source>
        <dbReference type="Google" id="ProtNLM"/>
    </source>
</evidence>
<dbReference type="STRING" id="230819.A0A5C3K9Y4"/>
<dbReference type="EMBL" id="ML210620">
    <property type="protein sequence ID" value="TFK16866.1"/>
    <property type="molecule type" value="Genomic_DNA"/>
</dbReference>
<dbReference type="Proteomes" id="UP000307440">
    <property type="component" value="Unassembled WGS sequence"/>
</dbReference>
<dbReference type="InterPro" id="IPR013762">
    <property type="entry name" value="Integrase-like_cat_sf"/>
</dbReference>
<reference evidence="2 3" key="1">
    <citation type="journal article" date="2019" name="Nat. Ecol. Evol.">
        <title>Megaphylogeny resolves global patterns of mushroom evolution.</title>
        <authorList>
            <person name="Varga T."/>
            <person name="Krizsan K."/>
            <person name="Foldi C."/>
            <person name="Dima B."/>
            <person name="Sanchez-Garcia M."/>
            <person name="Sanchez-Ramirez S."/>
            <person name="Szollosi G.J."/>
            <person name="Szarkandi J.G."/>
            <person name="Papp V."/>
            <person name="Albert L."/>
            <person name="Andreopoulos W."/>
            <person name="Angelini C."/>
            <person name="Antonin V."/>
            <person name="Barry K.W."/>
            <person name="Bougher N.L."/>
            <person name="Buchanan P."/>
            <person name="Buyck B."/>
            <person name="Bense V."/>
            <person name="Catcheside P."/>
            <person name="Chovatia M."/>
            <person name="Cooper J."/>
            <person name="Damon W."/>
            <person name="Desjardin D."/>
            <person name="Finy P."/>
            <person name="Geml J."/>
            <person name="Haridas S."/>
            <person name="Hughes K."/>
            <person name="Justo A."/>
            <person name="Karasinski D."/>
            <person name="Kautmanova I."/>
            <person name="Kiss B."/>
            <person name="Kocsube S."/>
            <person name="Kotiranta H."/>
            <person name="LaButti K.M."/>
            <person name="Lechner B.E."/>
            <person name="Liimatainen K."/>
            <person name="Lipzen A."/>
            <person name="Lukacs Z."/>
            <person name="Mihaltcheva S."/>
            <person name="Morgado L.N."/>
            <person name="Niskanen T."/>
            <person name="Noordeloos M.E."/>
            <person name="Ohm R.A."/>
            <person name="Ortiz-Santana B."/>
            <person name="Ovrebo C."/>
            <person name="Racz N."/>
            <person name="Riley R."/>
            <person name="Savchenko A."/>
            <person name="Shiryaev A."/>
            <person name="Soop K."/>
            <person name="Spirin V."/>
            <person name="Szebenyi C."/>
            <person name="Tomsovsky M."/>
            <person name="Tulloss R.E."/>
            <person name="Uehling J."/>
            <person name="Grigoriev I.V."/>
            <person name="Vagvolgyi C."/>
            <person name="Papp T."/>
            <person name="Martin F.M."/>
            <person name="Miettinen O."/>
            <person name="Hibbett D.S."/>
            <person name="Nagy L.G."/>
        </authorList>
    </citation>
    <scope>NUCLEOTIDE SEQUENCE [LARGE SCALE GENOMIC DNA]</scope>
    <source>
        <strain evidence="2 3">CBS 121175</strain>
    </source>
</reference>
<dbReference type="GO" id="GO:0006310">
    <property type="term" value="P:DNA recombination"/>
    <property type="evidence" value="ECO:0007669"/>
    <property type="project" value="UniProtKB-KW"/>
</dbReference>
<dbReference type="GO" id="GO:0015074">
    <property type="term" value="P:DNA integration"/>
    <property type="evidence" value="ECO:0007669"/>
    <property type="project" value="InterPro"/>
</dbReference>
<dbReference type="AlphaFoldDB" id="A0A5C3K9Y4"/>
<sequence length="267" mass="29803">SAKKHYSTALHNYHIKHGFPWSESKCLQCILTGVNRMAPKSSRRPLRPPLNACMVNLLIHNLELDQPLNAAVAACASVAFRGQCCLGELLRTLSHNTADSRIPRCHNLRQSLRNSKSWILCLPETKICRQGENVILVQQTSTSNPLLLLPNHLKNNPMPGSINLFAYNSQRGVKNLTKRCFLDWCNEIWGAHGIPRITGHSFCISSTTKLLLAGVPPDVVKALGHWSSDTFLQYWRSVDDLAPMHTANLLSRTKNSNNSKHMVGVSQ</sequence>
<dbReference type="SUPFAM" id="SSF56349">
    <property type="entry name" value="DNA breaking-rejoining enzymes"/>
    <property type="match status" value="1"/>
</dbReference>
<dbReference type="PANTHER" id="PTHR34605:SF3">
    <property type="entry name" value="P CELL-TYPE AGGLUTINATION PROTEIN MAP4-LIKE-RELATED"/>
    <property type="match status" value="1"/>
</dbReference>
<keyword evidence="3" id="KW-1185">Reference proteome</keyword>
<name>A0A5C3K9Y4_COPMA</name>
<proteinExistence type="predicted"/>
<feature type="non-terminal residue" evidence="2">
    <location>
        <position position="1"/>
    </location>
</feature>
<organism evidence="2 3">
    <name type="scientific">Coprinopsis marcescibilis</name>
    <name type="common">Agaric fungus</name>
    <name type="synonym">Psathyrella marcescibilis</name>
    <dbReference type="NCBI Taxonomy" id="230819"/>
    <lineage>
        <taxon>Eukaryota</taxon>
        <taxon>Fungi</taxon>
        <taxon>Dikarya</taxon>
        <taxon>Basidiomycota</taxon>
        <taxon>Agaricomycotina</taxon>
        <taxon>Agaricomycetes</taxon>
        <taxon>Agaricomycetidae</taxon>
        <taxon>Agaricales</taxon>
        <taxon>Agaricineae</taxon>
        <taxon>Psathyrellaceae</taxon>
        <taxon>Coprinopsis</taxon>
    </lineage>
</organism>
<evidence type="ECO:0000313" key="2">
    <source>
        <dbReference type="EMBL" id="TFK16866.1"/>
    </source>
</evidence>
<evidence type="ECO:0000313" key="3">
    <source>
        <dbReference type="Proteomes" id="UP000307440"/>
    </source>
</evidence>
<keyword evidence="1" id="KW-0233">DNA recombination</keyword>
<gene>
    <name evidence="2" type="ORF">FA15DRAFT_606225</name>
</gene>
<protein>
    <recommendedName>
        <fullName evidence="4">Tyr recombinase domain-containing protein</fullName>
    </recommendedName>
</protein>
<dbReference type="OrthoDB" id="3254696at2759"/>
<dbReference type="InterPro" id="IPR052925">
    <property type="entry name" value="Phage_Integrase-like_Recomb"/>
</dbReference>
<evidence type="ECO:0000256" key="1">
    <source>
        <dbReference type="ARBA" id="ARBA00023172"/>
    </source>
</evidence>
<accession>A0A5C3K9Y4</accession>
<dbReference type="PANTHER" id="PTHR34605">
    <property type="entry name" value="PHAGE_INTEGRASE DOMAIN-CONTAINING PROTEIN"/>
    <property type="match status" value="1"/>
</dbReference>
<dbReference type="Gene3D" id="1.10.443.10">
    <property type="entry name" value="Intergrase catalytic core"/>
    <property type="match status" value="1"/>
</dbReference>
<dbReference type="InterPro" id="IPR011010">
    <property type="entry name" value="DNA_brk_join_enz"/>
</dbReference>
<dbReference type="GO" id="GO:0003677">
    <property type="term" value="F:DNA binding"/>
    <property type="evidence" value="ECO:0007669"/>
    <property type="project" value="InterPro"/>
</dbReference>